<gene>
    <name evidence="3" type="ORF">EV644_108261</name>
</gene>
<organism evidence="3 4">
    <name type="scientific">Kribbella orskensis</name>
    <dbReference type="NCBI Taxonomy" id="2512216"/>
    <lineage>
        <taxon>Bacteria</taxon>
        <taxon>Bacillati</taxon>
        <taxon>Actinomycetota</taxon>
        <taxon>Actinomycetes</taxon>
        <taxon>Propionibacteriales</taxon>
        <taxon>Kribbellaceae</taxon>
        <taxon>Kribbella</taxon>
    </lineage>
</organism>
<comment type="caution">
    <text evidence="3">The sequence shown here is derived from an EMBL/GenBank/DDBJ whole genome shotgun (WGS) entry which is preliminary data.</text>
</comment>
<accession>A0ABY2BIB9</accession>
<feature type="transmembrane region" description="Helical" evidence="1">
    <location>
        <begin position="173"/>
        <end position="194"/>
    </location>
</feature>
<feature type="signal peptide" evidence="2">
    <location>
        <begin position="1"/>
        <end position="21"/>
    </location>
</feature>
<sequence>MRLLAGLLLLTCWALPQVASADPSPTPTEMEQGTVTPLDVVEGWKSSPVYVEPSQRSLVPEQEAARLAERVSGQNEAIRIAVVPAAALRLGAQEGAARAFVDEVVDQQKADGIYLIVFGGAITWGSAVGVDTSIAEILTDELEKHSRSDPVGLLDGVLDELDVPGSSSGTPGWLWPLAIVLIVLVGLGFGLPWWKRRPGKHEGPALYRPSYDVLPDEADTLEERQKLAREDVTRFGEELDTADVRLDGVNTAGDVQAALDAYTEACGVVDGQPDDARLREVRATVEYGRWRLATAQALVAGTPVPPRRAACFFDEAHGTSVTDWMCTPVGGRAREIPVCTSCQARLSGAAR</sequence>
<keyword evidence="1" id="KW-1133">Transmembrane helix</keyword>
<evidence type="ECO:0000313" key="3">
    <source>
        <dbReference type="EMBL" id="TCO21047.1"/>
    </source>
</evidence>
<evidence type="ECO:0000256" key="2">
    <source>
        <dbReference type="SAM" id="SignalP"/>
    </source>
</evidence>
<evidence type="ECO:0008006" key="5">
    <source>
        <dbReference type="Google" id="ProtNLM"/>
    </source>
</evidence>
<dbReference type="Proteomes" id="UP000295818">
    <property type="component" value="Unassembled WGS sequence"/>
</dbReference>
<evidence type="ECO:0000313" key="4">
    <source>
        <dbReference type="Proteomes" id="UP000295818"/>
    </source>
</evidence>
<feature type="chain" id="PRO_5047389435" description="TPM domain-containing protein" evidence="2">
    <location>
        <begin position="22"/>
        <end position="351"/>
    </location>
</feature>
<keyword evidence="2" id="KW-0732">Signal</keyword>
<evidence type="ECO:0000256" key="1">
    <source>
        <dbReference type="SAM" id="Phobius"/>
    </source>
</evidence>
<name>A0ABY2BIB9_9ACTN</name>
<dbReference type="RefSeq" id="WP_132190798.1">
    <property type="nucleotide sequence ID" value="NZ_SLWM01000008.1"/>
</dbReference>
<protein>
    <recommendedName>
        <fullName evidence="5">TPM domain-containing protein</fullName>
    </recommendedName>
</protein>
<keyword evidence="1" id="KW-0812">Transmembrane</keyword>
<dbReference type="EMBL" id="SLWM01000008">
    <property type="protein sequence ID" value="TCO21047.1"/>
    <property type="molecule type" value="Genomic_DNA"/>
</dbReference>
<keyword evidence="4" id="KW-1185">Reference proteome</keyword>
<proteinExistence type="predicted"/>
<reference evidence="3 4" key="1">
    <citation type="journal article" date="2015" name="Stand. Genomic Sci.">
        <title>Genomic Encyclopedia of Bacterial and Archaeal Type Strains, Phase III: the genomes of soil and plant-associated and newly described type strains.</title>
        <authorList>
            <person name="Whitman W.B."/>
            <person name="Woyke T."/>
            <person name="Klenk H.P."/>
            <person name="Zhou Y."/>
            <person name="Lilburn T.G."/>
            <person name="Beck B.J."/>
            <person name="De Vos P."/>
            <person name="Vandamme P."/>
            <person name="Eisen J.A."/>
            <person name="Garrity G."/>
            <person name="Hugenholtz P."/>
            <person name="Kyrpides N.C."/>
        </authorList>
    </citation>
    <scope>NUCLEOTIDE SEQUENCE [LARGE SCALE GENOMIC DNA]</scope>
    <source>
        <strain evidence="3 4">VKM Ac-2538</strain>
    </source>
</reference>
<keyword evidence="1" id="KW-0472">Membrane</keyword>